<protein>
    <submittedName>
        <fullName evidence="1">Uncharacterized protein</fullName>
    </submittedName>
</protein>
<dbReference type="AlphaFoldDB" id="A0A1E7EM71"/>
<evidence type="ECO:0000313" key="2">
    <source>
        <dbReference type="Proteomes" id="UP000095751"/>
    </source>
</evidence>
<sequence>MEPTKCCNTSSKEESCFLDLEDNQGQMIYTAGEIIGHPIGSSVDLEYYDNETTGIKEEMTAYDRGAFKEIGLTNAATQEQVETNRENQQILTANSIGQNNIVEIPMAQAAALAAVSEPPPSLAQANATATATATATTTDANTKMMETMIKMMNTMTTGGVQQEVDKTTNQEIMIRKENGPPDNSTMITTFNTFPLHKILLDRTVSLETVPVEAHQDTAAMGRHFLPIGCEGKTLPTEEIEEIRCVNGPTMLHSIAPKNLDIPSLLAKAKCNNNATSPHD</sequence>
<name>A0A1E7EM71_9STRA</name>
<evidence type="ECO:0000313" key="1">
    <source>
        <dbReference type="EMBL" id="OEU07029.1"/>
    </source>
</evidence>
<dbReference type="KEGG" id="fcy:FRACYDRAFT_252455"/>
<proteinExistence type="predicted"/>
<keyword evidence="2" id="KW-1185">Reference proteome</keyword>
<dbReference type="Proteomes" id="UP000095751">
    <property type="component" value="Unassembled WGS sequence"/>
</dbReference>
<dbReference type="EMBL" id="KV784393">
    <property type="protein sequence ID" value="OEU07029.1"/>
    <property type="molecule type" value="Genomic_DNA"/>
</dbReference>
<accession>A0A1E7EM71</accession>
<dbReference type="InParanoid" id="A0A1E7EM71"/>
<organism evidence="1 2">
    <name type="scientific">Fragilariopsis cylindrus CCMP1102</name>
    <dbReference type="NCBI Taxonomy" id="635003"/>
    <lineage>
        <taxon>Eukaryota</taxon>
        <taxon>Sar</taxon>
        <taxon>Stramenopiles</taxon>
        <taxon>Ochrophyta</taxon>
        <taxon>Bacillariophyta</taxon>
        <taxon>Bacillariophyceae</taxon>
        <taxon>Bacillariophycidae</taxon>
        <taxon>Bacillariales</taxon>
        <taxon>Bacillariaceae</taxon>
        <taxon>Fragilariopsis</taxon>
    </lineage>
</organism>
<reference evidence="1 2" key="1">
    <citation type="submission" date="2016-09" db="EMBL/GenBank/DDBJ databases">
        <title>Extensive genetic diversity and differential bi-allelic expression allows diatom success in the polar Southern Ocean.</title>
        <authorList>
            <consortium name="DOE Joint Genome Institute"/>
            <person name="Mock T."/>
            <person name="Otillar R.P."/>
            <person name="Strauss J."/>
            <person name="Dupont C."/>
            <person name="Frickenhaus S."/>
            <person name="Maumus F."/>
            <person name="Mcmullan M."/>
            <person name="Sanges R."/>
            <person name="Schmutz J."/>
            <person name="Toseland A."/>
            <person name="Valas R."/>
            <person name="Veluchamy A."/>
            <person name="Ward B.J."/>
            <person name="Allen A."/>
            <person name="Barry K."/>
            <person name="Falciatore A."/>
            <person name="Ferrante M."/>
            <person name="Fortunato A.E."/>
            <person name="Gloeckner G."/>
            <person name="Gruber A."/>
            <person name="Hipkin R."/>
            <person name="Janech M."/>
            <person name="Kroth P."/>
            <person name="Leese F."/>
            <person name="Lindquist E."/>
            <person name="Lyon B.R."/>
            <person name="Martin J."/>
            <person name="Mayer C."/>
            <person name="Parker M."/>
            <person name="Quesneville H."/>
            <person name="Raymond J."/>
            <person name="Uhlig C."/>
            <person name="Valentin K.U."/>
            <person name="Worden A.Z."/>
            <person name="Armbrust E.V."/>
            <person name="Bowler C."/>
            <person name="Green B."/>
            <person name="Moulton V."/>
            <person name="Van Oosterhout C."/>
            <person name="Grigoriev I."/>
        </authorList>
    </citation>
    <scope>NUCLEOTIDE SEQUENCE [LARGE SCALE GENOMIC DNA]</scope>
    <source>
        <strain evidence="1 2">CCMP1102</strain>
    </source>
</reference>
<gene>
    <name evidence="1" type="ORF">FRACYDRAFT_252455</name>
</gene>